<evidence type="ECO:0000256" key="3">
    <source>
        <dbReference type="ARBA" id="ARBA00023125"/>
    </source>
</evidence>
<accession>A0A7L4UNF1</accession>
<dbReference type="InterPro" id="IPR004107">
    <property type="entry name" value="Integrase_SAM-like_N"/>
</dbReference>
<evidence type="ECO:0000256" key="5">
    <source>
        <dbReference type="PROSITE-ProRule" id="PRU01248"/>
    </source>
</evidence>
<proteinExistence type="inferred from homology"/>
<name>A0A7L4UNF1_BALHA</name>
<dbReference type="GO" id="GO:0003677">
    <property type="term" value="F:DNA binding"/>
    <property type="evidence" value="ECO:0007669"/>
    <property type="project" value="UniProtKB-UniRule"/>
</dbReference>
<evidence type="ECO:0000313" key="8">
    <source>
        <dbReference type="EMBL" id="PVX49817.1"/>
    </source>
</evidence>
<gene>
    <name evidence="8" type="ORF">C7377_1450</name>
</gene>
<keyword evidence="4" id="KW-0233">DNA recombination</keyword>
<dbReference type="Gene3D" id="1.10.443.10">
    <property type="entry name" value="Intergrase catalytic core"/>
    <property type="match status" value="1"/>
</dbReference>
<dbReference type="InterPro" id="IPR002104">
    <property type="entry name" value="Integrase_catalytic"/>
</dbReference>
<organism evidence="8 9">
    <name type="scientific">Balneicella halophila</name>
    <dbReference type="NCBI Taxonomy" id="1537566"/>
    <lineage>
        <taxon>Bacteria</taxon>
        <taxon>Pseudomonadati</taxon>
        <taxon>Bacteroidota</taxon>
        <taxon>Bacteroidia</taxon>
        <taxon>Bacteroidales</taxon>
        <taxon>Balneicellaceae</taxon>
        <taxon>Balneicella</taxon>
    </lineage>
</organism>
<dbReference type="InterPro" id="IPR010998">
    <property type="entry name" value="Integrase_recombinase_N"/>
</dbReference>
<dbReference type="SUPFAM" id="SSF56349">
    <property type="entry name" value="DNA breaking-rejoining enzymes"/>
    <property type="match status" value="1"/>
</dbReference>
<evidence type="ECO:0000259" key="6">
    <source>
        <dbReference type="PROSITE" id="PS51898"/>
    </source>
</evidence>
<dbReference type="InterPro" id="IPR011010">
    <property type="entry name" value="DNA_brk_join_enz"/>
</dbReference>
<dbReference type="PROSITE" id="PS51900">
    <property type="entry name" value="CB"/>
    <property type="match status" value="1"/>
</dbReference>
<dbReference type="PROSITE" id="PS51898">
    <property type="entry name" value="TYR_RECOMBINASE"/>
    <property type="match status" value="1"/>
</dbReference>
<dbReference type="AlphaFoldDB" id="A0A7L4UNF1"/>
<dbReference type="GO" id="GO:0015074">
    <property type="term" value="P:DNA integration"/>
    <property type="evidence" value="ECO:0007669"/>
    <property type="project" value="UniProtKB-KW"/>
</dbReference>
<sequence length="356" mass="41539">MDLEKYRFKQGTCKGKNVIWIAFPYSVKLKDDLKRRFPSARWSVTNKMWYLTDLPSVRSVLNIKQREEVGEFYKSKILPVNQQALNSFIHQLKLKAYSRNTIRIYVAEFTHLLELLKNKNVDELTSEQLKSYFLYCINSLGMKEAKMNGKINAVKFYYEKVLHQPRMFFDIPRPKKPQVLPKMLSKSEIKKIFNQIENRKHLLMLKLCYGMGLRVSEVVNLKIHHIDSSRMQVLIGGAKGKKDRYVNLPESVLGLLREYYLEYKPKDWLFEGQYGGQYSARSVQAVFKKAMKKANIHKQIGIHGLRHSYATHLLESGADLRFIQELLGHNSIKTTQVYTHVTNTSKSKVKSPLDSL</sequence>
<keyword evidence="9" id="KW-1185">Reference proteome</keyword>
<dbReference type="Proteomes" id="UP000251835">
    <property type="component" value="Unassembled WGS sequence"/>
</dbReference>
<evidence type="ECO:0000256" key="4">
    <source>
        <dbReference type="ARBA" id="ARBA00023172"/>
    </source>
</evidence>
<dbReference type="InterPro" id="IPR013762">
    <property type="entry name" value="Integrase-like_cat_sf"/>
</dbReference>
<keyword evidence="3 5" id="KW-0238">DNA-binding</keyword>
<feature type="domain" description="Tyr recombinase" evidence="6">
    <location>
        <begin position="179"/>
        <end position="351"/>
    </location>
</feature>
<dbReference type="InterPro" id="IPR050090">
    <property type="entry name" value="Tyrosine_recombinase_XerCD"/>
</dbReference>
<feature type="domain" description="Core-binding (CB)" evidence="7">
    <location>
        <begin position="79"/>
        <end position="162"/>
    </location>
</feature>
<dbReference type="Pfam" id="PF13495">
    <property type="entry name" value="Phage_int_SAM_4"/>
    <property type="match status" value="1"/>
</dbReference>
<dbReference type="OrthoDB" id="9801717at2"/>
<evidence type="ECO:0000256" key="2">
    <source>
        <dbReference type="ARBA" id="ARBA00022908"/>
    </source>
</evidence>
<dbReference type="GO" id="GO:0006310">
    <property type="term" value="P:DNA recombination"/>
    <property type="evidence" value="ECO:0007669"/>
    <property type="project" value="UniProtKB-KW"/>
</dbReference>
<dbReference type="PANTHER" id="PTHR30349:SF64">
    <property type="entry name" value="PROPHAGE INTEGRASE INTD-RELATED"/>
    <property type="match status" value="1"/>
</dbReference>
<dbReference type="PANTHER" id="PTHR30349">
    <property type="entry name" value="PHAGE INTEGRASE-RELATED"/>
    <property type="match status" value="1"/>
</dbReference>
<dbReference type="Gene3D" id="1.10.150.130">
    <property type="match status" value="1"/>
</dbReference>
<dbReference type="EMBL" id="QENZ01000005">
    <property type="protein sequence ID" value="PVX49817.1"/>
    <property type="molecule type" value="Genomic_DNA"/>
</dbReference>
<evidence type="ECO:0000313" key="9">
    <source>
        <dbReference type="Proteomes" id="UP000251835"/>
    </source>
</evidence>
<comment type="caution">
    <text evidence="8">The sequence shown here is derived from an EMBL/GenBank/DDBJ whole genome shotgun (WGS) entry which is preliminary data.</text>
</comment>
<dbReference type="Pfam" id="PF00589">
    <property type="entry name" value="Phage_integrase"/>
    <property type="match status" value="1"/>
</dbReference>
<protein>
    <submittedName>
        <fullName evidence="8">Site-specific recombinase XerD</fullName>
    </submittedName>
</protein>
<dbReference type="InterPro" id="IPR044068">
    <property type="entry name" value="CB"/>
</dbReference>
<reference evidence="8 9" key="1">
    <citation type="submission" date="2018-05" db="EMBL/GenBank/DDBJ databases">
        <title>Genomic Encyclopedia of Type Strains, Phase IV (KMG-IV): sequencing the most valuable type-strain genomes for metagenomic binning, comparative biology and taxonomic classification.</title>
        <authorList>
            <person name="Goeker M."/>
        </authorList>
    </citation>
    <scope>NUCLEOTIDE SEQUENCE [LARGE SCALE GENOMIC DNA]</scope>
    <source>
        <strain evidence="8 9">DSM 28579</strain>
    </source>
</reference>
<dbReference type="RefSeq" id="WP_116496675.1">
    <property type="nucleotide sequence ID" value="NZ_QENZ01000005.1"/>
</dbReference>
<keyword evidence="2" id="KW-0229">DNA integration</keyword>
<evidence type="ECO:0000256" key="1">
    <source>
        <dbReference type="ARBA" id="ARBA00008857"/>
    </source>
</evidence>
<evidence type="ECO:0000259" key="7">
    <source>
        <dbReference type="PROSITE" id="PS51900"/>
    </source>
</evidence>
<comment type="similarity">
    <text evidence="1">Belongs to the 'phage' integrase family.</text>
</comment>